<keyword evidence="2" id="KW-1133">Transmembrane helix</keyword>
<dbReference type="PROSITE" id="PS50883">
    <property type="entry name" value="EAL"/>
    <property type="match status" value="1"/>
</dbReference>
<feature type="transmembrane region" description="Helical" evidence="2">
    <location>
        <begin position="278"/>
        <end position="295"/>
    </location>
</feature>
<gene>
    <name evidence="6" type="ORF">B1A74_09910</name>
</gene>
<dbReference type="CDD" id="cd01949">
    <property type="entry name" value="GGDEF"/>
    <property type="match status" value="1"/>
</dbReference>
<evidence type="ECO:0000313" key="6">
    <source>
        <dbReference type="EMBL" id="OOC09628.1"/>
    </source>
</evidence>
<dbReference type="Gene3D" id="3.20.20.450">
    <property type="entry name" value="EAL domain"/>
    <property type="match status" value="1"/>
</dbReference>
<reference evidence="6 7" key="1">
    <citation type="submission" date="2017-02" db="EMBL/GenBank/DDBJ databases">
        <title>Genomic diversity within the haloalkaliphilic genus Thioalkalivibrio.</title>
        <authorList>
            <person name="Ahn A.-C."/>
            <person name="Meier-Kolthoff J."/>
            <person name="Overmars L."/>
            <person name="Richter M."/>
            <person name="Woyke T."/>
            <person name="Sorokin D.Y."/>
            <person name="Muyzer G."/>
        </authorList>
    </citation>
    <scope>NUCLEOTIDE SEQUENCE [LARGE SCALE GENOMIC DNA]</scope>
    <source>
        <strain evidence="6 7">HL17</strain>
    </source>
</reference>
<dbReference type="InterPro" id="IPR035919">
    <property type="entry name" value="EAL_sf"/>
</dbReference>
<evidence type="ECO:0000313" key="7">
    <source>
        <dbReference type="Proteomes" id="UP000189177"/>
    </source>
</evidence>
<dbReference type="Gene3D" id="3.30.70.270">
    <property type="match status" value="1"/>
</dbReference>
<evidence type="ECO:0000259" key="3">
    <source>
        <dbReference type="PROSITE" id="PS50883"/>
    </source>
</evidence>
<accession>A0A1V2ZWX1</accession>
<protein>
    <submittedName>
        <fullName evidence="6">GGDEF domain-containing protein</fullName>
    </submittedName>
</protein>
<dbReference type="InterPro" id="IPR000160">
    <property type="entry name" value="GGDEF_dom"/>
</dbReference>
<dbReference type="Proteomes" id="UP000189177">
    <property type="component" value="Unassembled WGS sequence"/>
</dbReference>
<comment type="caution">
    <text evidence="6">The sequence shown here is derived from an EMBL/GenBank/DDBJ whole genome shotgun (WGS) entry which is preliminary data.</text>
</comment>
<evidence type="ECO:0000259" key="5">
    <source>
        <dbReference type="PROSITE" id="PS50887"/>
    </source>
</evidence>
<dbReference type="PANTHER" id="PTHR44757">
    <property type="entry name" value="DIGUANYLATE CYCLASE DGCP"/>
    <property type="match status" value="1"/>
</dbReference>
<dbReference type="AlphaFoldDB" id="A0A1V2ZWX1"/>
<dbReference type="RefSeq" id="WP_208855994.1">
    <property type="nucleotide sequence ID" value="NZ_MUZR01000041.1"/>
</dbReference>
<dbReference type="PROSITE" id="PS50887">
    <property type="entry name" value="GGDEF"/>
    <property type="match status" value="1"/>
</dbReference>
<dbReference type="InterPro" id="IPR003660">
    <property type="entry name" value="HAMP_dom"/>
</dbReference>
<organism evidence="6 7">
    <name type="scientific">Thioalkalivibrio halophilus</name>
    <dbReference type="NCBI Taxonomy" id="252474"/>
    <lineage>
        <taxon>Bacteria</taxon>
        <taxon>Pseudomonadati</taxon>
        <taxon>Pseudomonadota</taxon>
        <taxon>Gammaproteobacteria</taxon>
        <taxon>Chromatiales</taxon>
        <taxon>Ectothiorhodospiraceae</taxon>
        <taxon>Thioalkalivibrio</taxon>
    </lineage>
</organism>
<dbReference type="NCBIfam" id="TIGR00254">
    <property type="entry name" value="GGDEF"/>
    <property type="match status" value="1"/>
</dbReference>
<dbReference type="InterPro" id="IPR052155">
    <property type="entry name" value="Biofilm_reg_signaling"/>
</dbReference>
<dbReference type="GO" id="GO:0016020">
    <property type="term" value="C:membrane"/>
    <property type="evidence" value="ECO:0007669"/>
    <property type="project" value="InterPro"/>
</dbReference>
<dbReference type="Pfam" id="PF00990">
    <property type="entry name" value="GGDEF"/>
    <property type="match status" value="1"/>
</dbReference>
<dbReference type="InterPro" id="IPR029787">
    <property type="entry name" value="Nucleotide_cyclase"/>
</dbReference>
<feature type="domain" description="HAMP" evidence="4">
    <location>
        <begin position="296"/>
        <end position="349"/>
    </location>
</feature>
<feature type="domain" description="GGDEF" evidence="5">
    <location>
        <begin position="387"/>
        <end position="525"/>
    </location>
</feature>
<dbReference type="SUPFAM" id="SSF55073">
    <property type="entry name" value="Nucleotide cyclase"/>
    <property type="match status" value="1"/>
</dbReference>
<dbReference type="SUPFAM" id="SSF141868">
    <property type="entry name" value="EAL domain-like"/>
    <property type="match status" value="1"/>
</dbReference>
<proteinExistence type="predicted"/>
<dbReference type="InterPro" id="IPR043128">
    <property type="entry name" value="Rev_trsase/Diguanyl_cyclase"/>
</dbReference>
<sequence length="785" mass="85985">MESGAEARVIRLRTAIALAVFTGLALLAAALATGAHLALQQADQRLDRFAMETQEAAWQQVLEAELQALRSEATAVTRNRALREALAGDEPVAGYADPLHNRLTAAGVASGLVIYDADGERRFDSVLEDSTECPLARATLDDGRIHQGLHRTPEGRYFAGLTIPLYDQGQLVGVVVPLQSLAGSALDTLAGKADTRAALLDAGGRVEHTAPAVALPNPGPMLNRAAARRTTAAGRHELAVHLPLTPFDGEDVTGNIVVIRDITDSVTTQRFINNATRAGAIVALLLIGWALYFWLGRALRPLREAVATLEDVGQGRFTTRIRRDSRLREVATLQGATLDMVERLRRMLEVEEDARLAFLDPLTGLANRRLLHERLDHAIRAAEQSGRPSALLLIDLDNFKTLNDTRGHSVGDRLLTLVAQRLQGQVRLQDTVARIGGDEFVVLLEELKPDQDQAVADAGKLAAKLLDHIREPLILDGIQHVIQASIGVTVFPQGGDTSEELLKQVDFAMYQAKHDGRDTMRFYDPEMQRQLQRRAELERALRDALDADELLLHLQPQVDADGHLIGAEGLMRWNPGDPREVSPAEFIPVAEQSGQILAIGRVALRQACEHLARWRNIPGAEALQLAVNLSAPHLRDARLLDEVRQLLKETGAPPQRLTLEITESVMADESEQLMTNLQELRALGIGLALDDFGTGYSSLGYLKRLPVTELKIDRSFVRDLEHDPGDAEIVTTILAIARTMGLEVVAEGVETPAQQEFLGQRGCRRFQGFLFHRAMPAQSLEALLP</sequence>
<dbReference type="EMBL" id="MUZR01000041">
    <property type="protein sequence ID" value="OOC09628.1"/>
    <property type="molecule type" value="Genomic_DNA"/>
</dbReference>
<evidence type="ECO:0000259" key="4">
    <source>
        <dbReference type="PROSITE" id="PS50885"/>
    </source>
</evidence>
<dbReference type="GO" id="GO:0003824">
    <property type="term" value="F:catalytic activity"/>
    <property type="evidence" value="ECO:0007669"/>
    <property type="project" value="UniProtKB-ARBA"/>
</dbReference>
<comment type="cofactor">
    <cofactor evidence="1">
        <name>Mg(2+)</name>
        <dbReference type="ChEBI" id="CHEBI:18420"/>
    </cofactor>
</comment>
<feature type="domain" description="EAL" evidence="3">
    <location>
        <begin position="534"/>
        <end position="785"/>
    </location>
</feature>
<dbReference type="GO" id="GO:0007165">
    <property type="term" value="P:signal transduction"/>
    <property type="evidence" value="ECO:0007669"/>
    <property type="project" value="InterPro"/>
</dbReference>
<dbReference type="InterPro" id="IPR001633">
    <property type="entry name" value="EAL_dom"/>
</dbReference>
<dbReference type="PANTHER" id="PTHR44757:SF2">
    <property type="entry name" value="BIOFILM ARCHITECTURE MAINTENANCE PROTEIN MBAA"/>
    <property type="match status" value="1"/>
</dbReference>
<dbReference type="Pfam" id="PF00563">
    <property type="entry name" value="EAL"/>
    <property type="match status" value="1"/>
</dbReference>
<keyword evidence="2" id="KW-0812">Transmembrane</keyword>
<keyword evidence="7" id="KW-1185">Reference proteome</keyword>
<dbReference type="FunFam" id="3.30.70.270:FF:000001">
    <property type="entry name" value="Diguanylate cyclase domain protein"/>
    <property type="match status" value="1"/>
</dbReference>
<dbReference type="SMART" id="SM00052">
    <property type="entry name" value="EAL"/>
    <property type="match status" value="1"/>
</dbReference>
<dbReference type="PROSITE" id="PS50885">
    <property type="entry name" value="HAMP"/>
    <property type="match status" value="1"/>
</dbReference>
<dbReference type="STRING" id="252474.B1A74_09910"/>
<keyword evidence="2" id="KW-0472">Membrane</keyword>
<dbReference type="Gene3D" id="6.10.340.10">
    <property type="match status" value="1"/>
</dbReference>
<dbReference type="CDD" id="cd01948">
    <property type="entry name" value="EAL"/>
    <property type="match status" value="1"/>
</dbReference>
<dbReference type="CDD" id="cd06225">
    <property type="entry name" value="HAMP"/>
    <property type="match status" value="1"/>
</dbReference>
<evidence type="ECO:0000256" key="2">
    <source>
        <dbReference type="SAM" id="Phobius"/>
    </source>
</evidence>
<name>A0A1V2ZWX1_9GAMM</name>
<dbReference type="SMART" id="SM00267">
    <property type="entry name" value="GGDEF"/>
    <property type="match status" value="1"/>
</dbReference>
<evidence type="ECO:0000256" key="1">
    <source>
        <dbReference type="ARBA" id="ARBA00001946"/>
    </source>
</evidence>